<accession>A0A0C2BPS6</accession>
<dbReference type="OrthoDB" id="9150835at2"/>
<dbReference type="STRING" id="709839.TSA66_03275"/>
<organism evidence="1 2">
    <name type="scientific">Noviherbaspirillum autotrophicum</name>
    <dbReference type="NCBI Taxonomy" id="709839"/>
    <lineage>
        <taxon>Bacteria</taxon>
        <taxon>Pseudomonadati</taxon>
        <taxon>Pseudomonadota</taxon>
        <taxon>Betaproteobacteria</taxon>
        <taxon>Burkholderiales</taxon>
        <taxon>Oxalobacteraceae</taxon>
        <taxon>Noviherbaspirillum</taxon>
    </lineage>
</organism>
<dbReference type="EMBL" id="JWJG01000028">
    <property type="protein sequence ID" value="KIF80056.1"/>
    <property type="molecule type" value="Genomic_DNA"/>
</dbReference>
<keyword evidence="2" id="KW-1185">Reference proteome</keyword>
<sequence>MNAPHLSAQLYWSLPGPKGFMHRIAMQAKSARATALSLTRHDVPGLWDKVRDGLTNAHIDKHVTIKADGSTNLPSEIGAHFGGAAITPAQLAHLKHDGIAAVILRPVDEEGAVLCNAYFREYMTNLEHSIGSARLFIALTDGACTSDMRNDQVQVLTFNGGLSRAEMDAYVTLRMIERPGPGSTTLLASLVTEFSGFDPIMAEQLMRLKDGELLSLPESLTPLLDHDAIRWTKDSWAEGTIHLCDGKTQCHPLREWYLVRQGGRQAELMRDNLRSRYWRACIKSLTPWLEERLNVVMQIFKRPLDEYERKYGGFYRITEKGAIHLSRSDLEYNNIVGMYFARENKLEIPDDPISKRAFQVCKYAKDVRNELAHMRPPRQDDIVHLVDQMDTLLKGLSRV</sequence>
<protein>
    <submittedName>
        <fullName evidence="1">Uncharacterized protein</fullName>
    </submittedName>
</protein>
<dbReference type="Proteomes" id="UP000031572">
    <property type="component" value="Unassembled WGS sequence"/>
</dbReference>
<dbReference type="AlphaFoldDB" id="A0A0C2BPS6"/>
<gene>
    <name evidence="1" type="ORF">TSA66_03275</name>
</gene>
<reference evidence="1 2" key="1">
    <citation type="submission" date="2014-12" db="EMBL/GenBank/DDBJ databases">
        <title>Denitrispirillum autotrophicum gen. nov., sp. nov., Denitrifying, Facultatively Autotrophic Bacteria Isolated from Rice Paddy Soil.</title>
        <authorList>
            <person name="Ishii S."/>
            <person name="Ashida N."/>
            <person name="Ohno H."/>
            <person name="Otsuka S."/>
            <person name="Yokota A."/>
            <person name="Senoo K."/>
        </authorList>
    </citation>
    <scope>NUCLEOTIDE SEQUENCE [LARGE SCALE GENOMIC DNA]</scope>
    <source>
        <strain evidence="1 2">TSA66</strain>
    </source>
</reference>
<dbReference type="RefSeq" id="WP_040038968.1">
    <property type="nucleotide sequence ID" value="NZ_JWJG01000028.1"/>
</dbReference>
<evidence type="ECO:0000313" key="2">
    <source>
        <dbReference type="Proteomes" id="UP000031572"/>
    </source>
</evidence>
<name>A0A0C2BPS6_9BURK</name>
<proteinExistence type="predicted"/>
<evidence type="ECO:0000313" key="1">
    <source>
        <dbReference type="EMBL" id="KIF80056.1"/>
    </source>
</evidence>
<comment type="caution">
    <text evidence="1">The sequence shown here is derived from an EMBL/GenBank/DDBJ whole genome shotgun (WGS) entry which is preliminary data.</text>
</comment>